<keyword evidence="3" id="KW-1185">Reference proteome</keyword>
<proteinExistence type="predicted"/>
<sequence>MHVFFSSEPHYSDAHSVLRIADCALDFSFLFASETVCSHFVILFFVLFWRVSPYFILSQSPYSGHVCVCVYLVWPRVCCYLKSRPDLPRSDPGRHCRRCPPGSLLLTGFRSGTASRAALQERQHQCRASAAALSCLVQASERAFPAQQQRGPAAFGSAASASRAPCPGTHGAHTFGERGVCQQAHACEHESLLSNPGLIANVRMLPRPSPIMTTHLQGAQGNCRVSIPLFIYHIGLAPVLLPPEGNKV</sequence>
<comment type="caution">
    <text evidence="2">The sequence shown here is derived from an EMBL/GenBank/DDBJ whole genome shotgun (WGS) entry which is preliminary data.</text>
</comment>
<gene>
    <name evidence="2" type="ORF">NDU88_006667</name>
</gene>
<keyword evidence="1" id="KW-1133">Transmembrane helix</keyword>
<dbReference type="EMBL" id="JANPWB010000010">
    <property type="protein sequence ID" value="KAJ1140310.1"/>
    <property type="molecule type" value="Genomic_DNA"/>
</dbReference>
<dbReference type="Proteomes" id="UP001066276">
    <property type="component" value="Chromosome 6"/>
</dbReference>
<keyword evidence="1" id="KW-0812">Transmembrane</keyword>
<protein>
    <submittedName>
        <fullName evidence="2">Uncharacterized protein</fullName>
    </submittedName>
</protein>
<accession>A0AAV7QJQ3</accession>
<keyword evidence="1" id="KW-0472">Membrane</keyword>
<evidence type="ECO:0000256" key="1">
    <source>
        <dbReference type="SAM" id="Phobius"/>
    </source>
</evidence>
<evidence type="ECO:0000313" key="3">
    <source>
        <dbReference type="Proteomes" id="UP001066276"/>
    </source>
</evidence>
<dbReference type="AlphaFoldDB" id="A0AAV7QJQ3"/>
<name>A0AAV7QJQ3_PLEWA</name>
<organism evidence="2 3">
    <name type="scientific">Pleurodeles waltl</name>
    <name type="common">Iberian ribbed newt</name>
    <dbReference type="NCBI Taxonomy" id="8319"/>
    <lineage>
        <taxon>Eukaryota</taxon>
        <taxon>Metazoa</taxon>
        <taxon>Chordata</taxon>
        <taxon>Craniata</taxon>
        <taxon>Vertebrata</taxon>
        <taxon>Euteleostomi</taxon>
        <taxon>Amphibia</taxon>
        <taxon>Batrachia</taxon>
        <taxon>Caudata</taxon>
        <taxon>Salamandroidea</taxon>
        <taxon>Salamandridae</taxon>
        <taxon>Pleurodelinae</taxon>
        <taxon>Pleurodeles</taxon>
    </lineage>
</organism>
<reference evidence="2" key="1">
    <citation type="journal article" date="2022" name="bioRxiv">
        <title>Sequencing and chromosome-scale assembly of the giantPleurodeles waltlgenome.</title>
        <authorList>
            <person name="Brown T."/>
            <person name="Elewa A."/>
            <person name="Iarovenko S."/>
            <person name="Subramanian E."/>
            <person name="Araus A.J."/>
            <person name="Petzold A."/>
            <person name="Susuki M."/>
            <person name="Suzuki K.-i.T."/>
            <person name="Hayashi T."/>
            <person name="Toyoda A."/>
            <person name="Oliveira C."/>
            <person name="Osipova E."/>
            <person name="Leigh N.D."/>
            <person name="Simon A."/>
            <person name="Yun M.H."/>
        </authorList>
    </citation>
    <scope>NUCLEOTIDE SEQUENCE</scope>
    <source>
        <strain evidence="2">20211129_DDA</strain>
        <tissue evidence="2">Liver</tissue>
    </source>
</reference>
<evidence type="ECO:0000313" key="2">
    <source>
        <dbReference type="EMBL" id="KAJ1140310.1"/>
    </source>
</evidence>
<feature type="transmembrane region" description="Helical" evidence="1">
    <location>
        <begin position="27"/>
        <end position="49"/>
    </location>
</feature>